<gene>
    <name evidence="1" type="ORF">PXEA_LOCUS36892</name>
</gene>
<keyword evidence="2" id="KW-1185">Reference proteome</keyword>
<organism evidence="1 2">
    <name type="scientific">Protopolystoma xenopodis</name>
    <dbReference type="NCBI Taxonomy" id="117903"/>
    <lineage>
        <taxon>Eukaryota</taxon>
        <taxon>Metazoa</taxon>
        <taxon>Spiralia</taxon>
        <taxon>Lophotrochozoa</taxon>
        <taxon>Platyhelminthes</taxon>
        <taxon>Monogenea</taxon>
        <taxon>Polyopisthocotylea</taxon>
        <taxon>Polystomatidea</taxon>
        <taxon>Polystomatidae</taxon>
        <taxon>Protopolystoma</taxon>
    </lineage>
</organism>
<evidence type="ECO:0000313" key="1">
    <source>
        <dbReference type="EMBL" id="VEL43452.1"/>
    </source>
</evidence>
<sequence length="132" mass="14485">MKNQLSSARLSVYDHLRSSCQSSFPNIGRCSSSFISAGAAIQMEEVRASAMNKCYQSSQPKEEMLSKACGSDDSAIEHPGTICKRSNTVASCFAPTIDPPPQVLSLFFICARMLKVCRLHTNCFLLPCKIRT</sequence>
<evidence type="ECO:0000313" key="2">
    <source>
        <dbReference type="Proteomes" id="UP000784294"/>
    </source>
</evidence>
<dbReference type="EMBL" id="CAAALY010281559">
    <property type="protein sequence ID" value="VEL43452.1"/>
    <property type="molecule type" value="Genomic_DNA"/>
</dbReference>
<dbReference type="AlphaFoldDB" id="A0A448XRY0"/>
<accession>A0A448XRY0</accession>
<proteinExistence type="predicted"/>
<name>A0A448XRY0_9PLAT</name>
<protein>
    <submittedName>
        <fullName evidence="1">Uncharacterized protein</fullName>
    </submittedName>
</protein>
<comment type="caution">
    <text evidence="1">The sequence shown here is derived from an EMBL/GenBank/DDBJ whole genome shotgun (WGS) entry which is preliminary data.</text>
</comment>
<dbReference type="Proteomes" id="UP000784294">
    <property type="component" value="Unassembled WGS sequence"/>
</dbReference>
<reference evidence="1" key="1">
    <citation type="submission" date="2018-11" db="EMBL/GenBank/DDBJ databases">
        <authorList>
            <consortium name="Pathogen Informatics"/>
        </authorList>
    </citation>
    <scope>NUCLEOTIDE SEQUENCE</scope>
</reference>